<evidence type="ECO:0000313" key="3">
    <source>
        <dbReference type="Proteomes" id="UP000272942"/>
    </source>
</evidence>
<dbReference type="OrthoDB" id="10447934at2759"/>
<reference evidence="2 3" key="1">
    <citation type="submission" date="2018-11" db="EMBL/GenBank/DDBJ databases">
        <authorList>
            <consortium name="Pathogen Informatics"/>
        </authorList>
    </citation>
    <scope>NUCLEOTIDE SEQUENCE [LARGE SCALE GENOMIC DNA]</scope>
    <source>
        <strain evidence="2 3">Egypt</strain>
    </source>
</reference>
<proteinExistence type="predicted"/>
<dbReference type="Proteomes" id="UP000272942">
    <property type="component" value="Unassembled WGS sequence"/>
</dbReference>
<evidence type="ECO:0000256" key="1">
    <source>
        <dbReference type="SAM" id="MobiDB-lite"/>
    </source>
</evidence>
<gene>
    <name evidence="2" type="ORF">ECPE_LOCUS12018</name>
</gene>
<feature type="region of interest" description="Disordered" evidence="1">
    <location>
        <begin position="115"/>
        <end position="137"/>
    </location>
</feature>
<accession>A0A3P8L5V8</accession>
<organism evidence="2 3">
    <name type="scientific">Echinostoma caproni</name>
    <dbReference type="NCBI Taxonomy" id="27848"/>
    <lineage>
        <taxon>Eukaryota</taxon>
        <taxon>Metazoa</taxon>
        <taxon>Spiralia</taxon>
        <taxon>Lophotrochozoa</taxon>
        <taxon>Platyhelminthes</taxon>
        <taxon>Trematoda</taxon>
        <taxon>Digenea</taxon>
        <taxon>Plagiorchiida</taxon>
        <taxon>Echinostomata</taxon>
        <taxon>Echinostomatoidea</taxon>
        <taxon>Echinostomatidae</taxon>
        <taxon>Echinostoma</taxon>
    </lineage>
</organism>
<keyword evidence="3" id="KW-1185">Reference proteome</keyword>
<sequence length="137" mass="15314">MMKRMTRFFSALSSLEHTMEVIRAVIVQRRQLDATTRGPGNLLVRIRNADGPRTVFRVLLYPLAGSILADWRRVSGDGLLFHQTYAALYTDLVAMGAVNDSHPYLRIILPEQSTEPEATKDTVASPEPIAEESAMEL</sequence>
<dbReference type="AlphaFoldDB" id="A0A3P8L5V8"/>
<evidence type="ECO:0000313" key="2">
    <source>
        <dbReference type="EMBL" id="VDP89236.1"/>
    </source>
</evidence>
<name>A0A3P8L5V8_9TREM</name>
<dbReference type="EMBL" id="UZAN01051986">
    <property type="protein sequence ID" value="VDP89236.1"/>
    <property type="molecule type" value="Genomic_DNA"/>
</dbReference>
<protein>
    <submittedName>
        <fullName evidence="2">Uncharacterized protein</fullName>
    </submittedName>
</protein>